<dbReference type="InterPro" id="IPR012661">
    <property type="entry name" value="CHP02448"/>
</dbReference>
<proteinExistence type="predicted"/>
<dbReference type="NCBIfam" id="TIGR02448">
    <property type="entry name" value="conserverd hypothetical protein"/>
    <property type="match status" value="1"/>
</dbReference>
<gene>
    <name evidence="2" type="ORF">JHT90_01130</name>
</gene>
<dbReference type="Proteomes" id="UP000595278">
    <property type="component" value="Chromosome"/>
</dbReference>
<keyword evidence="1" id="KW-0732">Signal</keyword>
<reference evidence="2 3" key="1">
    <citation type="submission" date="2021-01" db="EMBL/GenBank/DDBJ databases">
        <title>Entomomonas sp. F2A isolated from a house cricket (Acheta domesticus).</title>
        <authorList>
            <person name="Spergser J."/>
            <person name="Busse H.-J."/>
        </authorList>
    </citation>
    <scope>NUCLEOTIDE SEQUENCE [LARGE SCALE GENOMIC DNA]</scope>
    <source>
        <strain evidence="2 3">F2A</strain>
    </source>
</reference>
<dbReference type="RefSeq" id="WP_201093078.1">
    <property type="nucleotide sequence ID" value="NZ_CP067393.1"/>
</dbReference>
<dbReference type="EMBL" id="CP067393">
    <property type="protein sequence ID" value="QQP85895.1"/>
    <property type="molecule type" value="Genomic_DNA"/>
</dbReference>
<name>A0A974RX70_9GAMM</name>
<accession>A0A974RX70</accession>
<dbReference type="Pfam" id="PF09498">
    <property type="entry name" value="DUF2388"/>
    <property type="match status" value="1"/>
</dbReference>
<feature type="chain" id="PRO_5037011010" evidence="1">
    <location>
        <begin position="22"/>
        <end position="99"/>
    </location>
</feature>
<sequence length="99" mass="10818">MKRSTMATVMLGCVLATPVMAFELTTDFVVRSLYASQQVTSSFSNDKIVQAAQDDAASFVASNGEIRGARIEAVFQKIRNQYPDLKITDLELAEAILAQ</sequence>
<dbReference type="AlphaFoldDB" id="A0A974RX70"/>
<evidence type="ECO:0000256" key="1">
    <source>
        <dbReference type="SAM" id="SignalP"/>
    </source>
</evidence>
<dbReference type="KEGG" id="eaz:JHT90_01130"/>
<keyword evidence="3" id="KW-1185">Reference proteome</keyword>
<evidence type="ECO:0000313" key="2">
    <source>
        <dbReference type="EMBL" id="QQP85895.1"/>
    </source>
</evidence>
<protein>
    <submittedName>
        <fullName evidence="2">DUF2388 domain-containing protein</fullName>
    </submittedName>
</protein>
<feature type="signal peptide" evidence="1">
    <location>
        <begin position="1"/>
        <end position="21"/>
    </location>
</feature>
<evidence type="ECO:0000313" key="3">
    <source>
        <dbReference type="Proteomes" id="UP000595278"/>
    </source>
</evidence>
<organism evidence="2 3">
    <name type="scientific">Entomomonas asaccharolytica</name>
    <dbReference type="NCBI Taxonomy" id="2785331"/>
    <lineage>
        <taxon>Bacteria</taxon>
        <taxon>Pseudomonadati</taxon>
        <taxon>Pseudomonadota</taxon>
        <taxon>Gammaproteobacteria</taxon>
        <taxon>Pseudomonadales</taxon>
        <taxon>Pseudomonadaceae</taxon>
        <taxon>Entomomonas</taxon>
    </lineage>
</organism>